<accession>A0A0E0G3V5</accession>
<dbReference type="Proteomes" id="UP000006591">
    <property type="component" value="Chromosome 2"/>
</dbReference>
<reference evidence="1" key="1">
    <citation type="submission" date="2015-04" db="UniProtKB">
        <authorList>
            <consortium name="EnsemblPlants"/>
        </authorList>
    </citation>
    <scope>IDENTIFICATION</scope>
    <source>
        <strain evidence="1">SL10</strain>
    </source>
</reference>
<evidence type="ECO:0000313" key="2">
    <source>
        <dbReference type="Proteomes" id="UP000006591"/>
    </source>
</evidence>
<dbReference type="Gramene" id="ONIVA02G10530.1">
    <property type="protein sequence ID" value="ONIVA02G10530.1"/>
    <property type="gene ID" value="ONIVA02G10530"/>
</dbReference>
<keyword evidence="2" id="KW-1185">Reference proteome</keyword>
<name>A0A0E0G3V5_ORYNI</name>
<proteinExistence type="predicted"/>
<protein>
    <submittedName>
        <fullName evidence="1">Uncharacterized protein</fullName>
    </submittedName>
</protein>
<dbReference type="OMA" id="FDTSEDH"/>
<reference evidence="1" key="2">
    <citation type="submission" date="2018-04" db="EMBL/GenBank/DDBJ databases">
        <title>OnivRS2 (Oryza nivara Reference Sequence Version 2).</title>
        <authorList>
            <person name="Zhang J."/>
            <person name="Kudrna D."/>
            <person name="Lee S."/>
            <person name="Talag J."/>
            <person name="Rajasekar S."/>
            <person name="Welchert J."/>
            <person name="Hsing Y.-I."/>
            <person name="Wing R.A."/>
        </authorList>
    </citation>
    <scope>NUCLEOTIDE SEQUENCE [LARGE SCALE GENOMIC DNA]</scope>
    <source>
        <strain evidence="1">SL10</strain>
    </source>
</reference>
<dbReference type="HOGENOM" id="CLU_2324333_0_0_1"/>
<dbReference type="AlphaFoldDB" id="A0A0E0G3V5"/>
<evidence type="ECO:0000313" key="1">
    <source>
        <dbReference type="EnsemblPlants" id="ONIVA02G10530.1"/>
    </source>
</evidence>
<dbReference type="EnsemblPlants" id="ONIVA02G10530.1">
    <property type="protein sequence ID" value="ONIVA02G10530.1"/>
    <property type="gene ID" value="ONIVA02G10530"/>
</dbReference>
<organism evidence="1">
    <name type="scientific">Oryza nivara</name>
    <name type="common">Indian wild rice</name>
    <name type="synonym">Oryza sativa f. spontanea</name>
    <dbReference type="NCBI Taxonomy" id="4536"/>
    <lineage>
        <taxon>Eukaryota</taxon>
        <taxon>Viridiplantae</taxon>
        <taxon>Streptophyta</taxon>
        <taxon>Embryophyta</taxon>
        <taxon>Tracheophyta</taxon>
        <taxon>Spermatophyta</taxon>
        <taxon>Magnoliopsida</taxon>
        <taxon>Liliopsida</taxon>
        <taxon>Poales</taxon>
        <taxon>Poaceae</taxon>
        <taxon>BOP clade</taxon>
        <taxon>Oryzoideae</taxon>
        <taxon>Oryzeae</taxon>
        <taxon>Oryzinae</taxon>
        <taxon>Oryza</taxon>
    </lineage>
</organism>
<sequence>MSSPQQTARKRCYVNLGKGDDSARRLSSLPSLLAPHAAASFPLFSFPTLTLSSASTLTPCPDDNVDFDTSEDHRPSIKLHVSSTSLLCSCHFATLLSDR</sequence>